<protein>
    <submittedName>
        <fullName evidence="8">Starch-binding associating with outer membrane</fullName>
    </submittedName>
</protein>
<dbReference type="RefSeq" id="WP_091206705.1">
    <property type="nucleotide sequence ID" value="NZ_FOCL01000001.1"/>
</dbReference>
<dbReference type="AlphaFoldDB" id="A0A1H8A225"/>
<keyword evidence="5" id="KW-0998">Cell outer membrane</keyword>
<evidence type="ECO:0000313" key="8">
    <source>
        <dbReference type="EMBL" id="SEM64641.1"/>
    </source>
</evidence>
<dbReference type="EMBL" id="FOCL01000001">
    <property type="protein sequence ID" value="SEM64641.1"/>
    <property type="molecule type" value="Genomic_DNA"/>
</dbReference>
<evidence type="ECO:0000259" key="6">
    <source>
        <dbReference type="Pfam" id="PF07980"/>
    </source>
</evidence>
<evidence type="ECO:0000259" key="7">
    <source>
        <dbReference type="Pfam" id="PF14322"/>
    </source>
</evidence>
<dbReference type="InterPro" id="IPR012944">
    <property type="entry name" value="SusD_RagB_dom"/>
</dbReference>
<keyword evidence="4" id="KW-0472">Membrane</keyword>
<evidence type="ECO:0000256" key="4">
    <source>
        <dbReference type="ARBA" id="ARBA00023136"/>
    </source>
</evidence>
<proteinExistence type="inferred from homology"/>
<sequence length="554" mass="61578">MKKIFYSTSLLFILTTIFSCKKSFLDEKPLDFLSGSNAYQTYADFTIAANDIYRVTRLEFYTRDESTPFDYMFGCDIVYDGQPATARHTPMASAYAPTGSIPTAHWSAFYKIISEANAIISRAPNSVMTDDQKTLVTAKAKFFRAFAYRTLAYLYGGVPLITQEVTSAKTDFTRATKAEVYAQCIDDLKFAVTNLPSINKVLDGEINSQAAGHLLAEVYLAAGQYQNAVDAATKVITDANVHLMTARFGSKANVTTGNVYWDLFQPNNQNRTTGGNFEGLWVIQLETDVPGGSSVSTAMAGNYLLERNAGPNLSLITGVTPNPFLWPVDDLTGGRGIGWAISTKHFSDEIWASDFDNDIRNANINFVRNFTATNPASPYYKKVISTQAPIAGITVPSRQFYAYEAKCTTPGAHPSNLISNSSNGLLKATAGGTYLDQYMFRLAETYFIRAEAYLNLNNPTAAAADINTVRARSNAKPVDPSNVNIDYILDERLRELGYEEKRRLTLMRLGLWYDRVKRFNPYYSDALQTYNLWPIPQSEIERNNTGTLTQNPGY</sequence>
<comment type="subcellular location">
    <subcellularLocation>
        <location evidence="1">Cell outer membrane</location>
    </subcellularLocation>
</comment>
<dbReference type="InterPro" id="IPR033985">
    <property type="entry name" value="SusD-like_N"/>
</dbReference>
<dbReference type="GO" id="GO:0009279">
    <property type="term" value="C:cell outer membrane"/>
    <property type="evidence" value="ECO:0007669"/>
    <property type="project" value="UniProtKB-SubCell"/>
</dbReference>
<dbReference type="Pfam" id="PF14322">
    <property type="entry name" value="SusD-like_3"/>
    <property type="match status" value="1"/>
</dbReference>
<dbReference type="OrthoDB" id="5694214at2"/>
<dbReference type="InterPro" id="IPR011990">
    <property type="entry name" value="TPR-like_helical_dom_sf"/>
</dbReference>
<evidence type="ECO:0000256" key="2">
    <source>
        <dbReference type="ARBA" id="ARBA00006275"/>
    </source>
</evidence>
<name>A0A1H8A225_9SPHI</name>
<accession>A0A1H8A225</accession>
<dbReference type="STRING" id="551995.SAMN05192574_101317"/>
<evidence type="ECO:0000256" key="1">
    <source>
        <dbReference type="ARBA" id="ARBA00004442"/>
    </source>
</evidence>
<organism evidence="8 9">
    <name type="scientific">Mucilaginibacter gossypiicola</name>
    <dbReference type="NCBI Taxonomy" id="551995"/>
    <lineage>
        <taxon>Bacteria</taxon>
        <taxon>Pseudomonadati</taxon>
        <taxon>Bacteroidota</taxon>
        <taxon>Sphingobacteriia</taxon>
        <taxon>Sphingobacteriales</taxon>
        <taxon>Sphingobacteriaceae</taxon>
        <taxon>Mucilaginibacter</taxon>
    </lineage>
</organism>
<comment type="similarity">
    <text evidence="2">Belongs to the SusD family.</text>
</comment>
<dbReference type="SUPFAM" id="SSF48452">
    <property type="entry name" value="TPR-like"/>
    <property type="match status" value="1"/>
</dbReference>
<keyword evidence="9" id="KW-1185">Reference proteome</keyword>
<evidence type="ECO:0000256" key="5">
    <source>
        <dbReference type="ARBA" id="ARBA00023237"/>
    </source>
</evidence>
<evidence type="ECO:0000256" key="3">
    <source>
        <dbReference type="ARBA" id="ARBA00022729"/>
    </source>
</evidence>
<feature type="domain" description="RagB/SusD" evidence="6">
    <location>
        <begin position="435"/>
        <end position="554"/>
    </location>
</feature>
<reference evidence="9" key="1">
    <citation type="submission" date="2016-10" db="EMBL/GenBank/DDBJ databases">
        <authorList>
            <person name="Varghese N."/>
            <person name="Submissions S."/>
        </authorList>
    </citation>
    <scope>NUCLEOTIDE SEQUENCE [LARGE SCALE GENOMIC DNA]</scope>
    <source>
        <strain evidence="9">Gh-48</strain>
    </source>
</reference>
<dbReference type="Gene3D" id="1.25.40.390">
    <property type="match status" value="1"/>
</dbReference>
<evidence type="ECO:0000313" key="9">
    <source>
        <dbReference type="Proteomes" id="UP000198942"/>
    </source>
</evidence>
<keyword evidence="3" id="KW-0732">Signal</keyword>
<dbReference type="Pfam" id="PF07980">
    <property type="entry name" value="SusD_RagB"/>
    <property type="match status" value="1"/>
</dbReference>
<dbReference type="PROSITE" id="PS51257">
    <property type="entry name" value="PROKAR_LIPOPROTEIN"/>
    <property type="match status" value="1"/>
</dbReference>
<feature type="domain" description="SusD-like N-terminal" evidence="7">
    <location>
        <begin position="94"/>
        <end position="220"/>
    </location>
</feature>
<dbReference type="Proteomes" id="UP000198942">
    <property type="component" value="Unassembled WGS sequence"/>
</dbReference>
<gene>
    <name evidence="8" type="ORF">SAMN05192574_101317</name>
</gene>